<keyword evidence="3" id="KW-0444">Lipid biosynthesis</keyword>
<evidence type="ECO:0000256" key="4">
    <source>
        <dbReference type="ARBA" id="ARBA00022723"/>
    </source>
</evidence>
<reference evidence="10" key="1">
    <citation type="submission" date="2020-03" db="EMBL/GenBank/DDBJ databases">
        <title>Genome of Pelagibius litoralis DSM 21314T.</title>
        <authorList>
            <person name="Wang G."/>
        </authorList>
    </citation>
    <scope>NUCLEOTIDE SEQUENCE</scope>
    <source>
        <strain evidence="10">DSM 21314</strain>
    </source>
</reference>
<evidence type="ECO:0000256" key="7">
    <source>
        <dbReference type="ARBA" id="ARBA00023004"/>
    </source>
</evidence>
<keyword evidence="5" id="KW-0276">Fatty acid metabolism</keyword>
<evidence type="ECO:0000256" key="2">
    <source>
        <dbReference type="ARBA" id="ARBA00008749"/>
    </source>
</evidence>
<evidence type="ECO:0000256" key="5">
    <source>
        <dbReference type="ARBA" id="ARBA00022832"/>
    </source>
</evidence>
<evidence type="ECO:0000256" key="1">
    <source>
        <dbReference type="ARBA" id="ARBA00001954"/>
    </source>
</evidence>
<keyword evidence="8" id="KW-0443">Lipid metabolism</keyword>
<comment type="cofactor">
    <cofactor evidence="1">
        <name>Fe(2+)</name>
        <dbReference type="ChEBI" id="CHEBI:29033"/>
    </cofactor>
</comment>
<protein>
    <submittedName>
        <fullName evidence="10">Ferritin-like domain-containing protein</fullName>
    </submittedName>
</protein>
<evidence type="ECO:0000256" key="3">
    <source>
        <dbReference type="ARBA" id="ARBA00022516"/>
    </source>
</evidence>
<dbReference type="GO" id="GO:0045300">
    <property type="term" value="F:stearoyl-[ACP] desaturase activity"/>
    <property type="evidence" value="ECO:0007669"/>
    <property type="project" value="InterPro"/>
</dbReference>
<gene>
    <name evidence="10" type="ORF">HBA54_06745</name>
</gene>
<dbReference type="EMBL" id="JAAQPH010000004">
    <property type="protein sequence ID" value="NIA68285.1"/>
    <property type="molecule type" value="Genomic_DNA"/>
</dbReference>
<sequence length="272" mass="30785">MAVSHWNLDDIPWQAFDRTKVDPELVKIIKAASLVEYNGGIYADYLCNVFPDDAAFQSAAKLWAREEVQHGAALAKWASLADESFDFDASFQRFRDGYQITVDAPQSVRGSRSGELVARCIVEVGTSSYYASIASIAEEPVLKAICRNIAADELRHYKLFYTHLKRYLEHEQIGRWRRLAVAVSRVGESEDDELAYAFYAANEHQRPYCRKLHGRAYMKRAYACYQLGHVRRAVSMTFKAAGLNPQNPVTGPLSRLLFGFMQLRSRWTAAGA</sequence>
<dbReference type="Proteomes" id="UP000761264">
    <property type="component" value="Unassembled WGS sequence"/>
</dbReference>
<comment type="similarity">
    <text evidence="2">Belongs to the fatty acid desaturase type 2 family.</text>
</comment>
<dbReference type="Gene3D" id="1.10.620.20">
    <property type="entry name" value="Ribonucleotide Reductase, subunit A"/>
    <property type="match status" value="1"/>
</dbReference>
<dbReference type="InterPro" id="IPR005067">
    <property type="entry name" value="Fatty_acid_desaturase-2"/>
</dbReference>
<dbReference type="InterPro" id="IPR012348">
    <property type="entry name" value="RNR-like"/>
</dbReference>
<keyword evidence="9" id="KW-0275">Fatty acid biosynthesis</keyword>
<dbReference type="RefSeq" id="WP_167222713.1">
    <property type="nucleotide sequence ID" value="NZ_JAAQPH010000004.1"/>
</dbReference>
<evidence type="ECO:0000256" key="9">
    <source>
        <dbReference type="ARBA" id="ARBA00023160"/>
    </source>
</evidence>
<dbReference type="GO" id="GO:0006633">
    <property type="term" value="P:fatty acid biosynthetic process"/>
    <property type="evidence" value="ECO:0007669"/>
    <property type="project" value="UniProtKB-KW"/>
</dbReference>
<name>A0A967EX88_9PROT</name>
<evidence type="ECO:0000313" key="11">
    <source>
        <dbReference type="Proteomes" id="UP000761264"/>
    </source>
</evidence>
<keyword evidence="6" id="KW-0560">Oxidoreductase</keyword>
<dbReference type="SUPFAM" id="SSF47240">
    <property type="entry name" value="Ferritin-like"/>
    <property type="match status" value="1"/>
</dbReference>
<evidence type="ECO:0000256" key="6">
    <source>
        <dbReference type="ARBA" id="ARBA00023002"/>
    </source>
</evidence>
<dbReference type="InterPro" id="IPR009078">
    <property type="entry name" value="Ferritin-like_SF"/>
</dbReference>
<dbReference type="GO" id="GO:0046872">
    <property type="term" value="F:metal ion binding"/>
    <property type="evidence" value="ECO:0007669"/>
    <property type="project" value="UniProtKB-KW"/>
</dbReference>
<keyword evidence="11" id="KW-1185">Reference proteome</keyword>
<evidence type="ECO:0000256" key="8">
    <source>
        <dbReference type="ARBA" id="ARBA00023098"/>
    </source>
</evidence>
<keyword evidence="4" id="KW-0479">Metal-binding</keyword>
<dbReference type="AlphaFoldDB" id="A0A967EX88"/>
<organism evidence="10 11">
    <name type="scientific">Pelagibius litoralis</name>
    <dbReference type="NCBI Taxonomy" id="374515"/>
    <lineage>
        <taxon>Bacteria</taxon>
        <taxon>Pseudomonadati</taxon>
        <taxon>Pseudomonadota</taxon>
        <taxon>Alphaproteobacteria</taxon>
        <taxon>Rhodospirillales</taxon>
        <taxon>Rhodovibrionaceae</taxon>
        <taxon>Pelagibius</taxon>
    </lineage>
</organism>
<accession>A0A967EX88</accession>
<comment type="caution">
    <text evidence="10">The sequence shown here is derived from an EMBL/GenBank/DDBJ whole genome shotgun (WGS) entry which is preliminary data.</text>
</comment>
<dbReference type="Pfam" id="PF03405">
    <property type="entry name" value="FA_desaturase_2"/>
    <property type="match status" value="1"/>
</dbReference>
<evidence type="ECO:0000313" key="10">
    <source>
        <dbReference type="EMBL" id="NIA68285.1"/>
    </source>
</evidence>
<keyword evidence="7" id="KW-0408">Iron</keyword>
<dbReference type="CDD" id="cd00657">
    <property type="entry name" value="Ferritin_like"/>
    <property type="match status" value="1"/>
</dbReference>
<proteinExistence type="inferred from homology"/>